<dbReference type="NCBIfam" id="NF006615">
    <property type="entry name" value="PRK09182.1"/>
    <property type="match status" value="1"/>
</dbReference>
<dbReference type="SMART" id="SM00479">
    <property type="entry name" value="EXOIII"/>
    <property type="match status" value="1"/>
</dbReference>
<dbReference type="GO" id="GO:0006259">
    <property type="term" value="P:DNA metabolic process"/>
    <property type="evidence" value="ECO:0007669"/>
    <property type="project" value="UniProtKB-ARBA"/>
</dbReference>
<accession>A0A1I5ATS1</accession>
<dbReference type="Proteomes" id="UP000242869">
    <property type="component" value="Unassembled WGS sequence"/>
</dbReference>
<dbReference type="CDD" id="cd06127">
    <property type="entry name" value="DEDDh"/>
    <property type="match status" value="1"/>
</dbReference>
<dbReference type="GO" id="GO:0003676">
    <property type="term" value="F:nucleic acid binding"/>
    <property type="evidence" value="ECO:0007669"/>
    <property type="project" value="InterPro"/>
</dbReference>
<dbReference type="RefSeq" id="WP_177187847.1">
    <property type="nucleotide sequence ID" value="NZ_FOVE01000014.1"/>
</dbReference>
<evidence type="ECO:0000259" key="1">
    <source>
        <dbReference type="SMART" id="SM00479"/>
    </source>
</evidence>
<proteinExistence type="predicted"/>
<evidence type="ECO:0000313" key="2">
    <source>
        <dbReference type="EMBL" id="SFN65825.1"/>
    </source>
</evidence>
<evidence type="ECO:0000313" key="3">
    <source>
        <dbReference type="Proteomes" id="UP000242869"/>
    </source>
</evidence>
<organism evidence="2 3">
    <name type="scientific">Formivibrio citricus</name>
    <dbReference type="NCBI Taxonomy" id="83765"/>
    <lineage>
        <taxon>Bacteria</taxon>
        <taxon>Pseudomonadati</taxon>
        <taxon>Pseudomonadota</taxon>
        <taxon>Betaproteobacteria</taxon>
        <taxon>Neisseriales</taxon>
        <taxon>Chitinibacteraceae</taxon>
        <taxon>Formivibrio</taxon>
    </lineage>
</organism>
<dbReference type="AlphaFoldDB" id="A0A1I5ATS1"/>
<name>A0A1I5ATS1_9NEIS</name>
<dbReference type="InterPro" id="IPR012337">
    <property type="entry name" value="RNaseH-like_sf"/>
</dbReference>
<dbReference type="STRING" id="83765.SAMN05660284_01990"/>
<protein>
    <submittedName>
        <fullName evidence="2">DNA polymerase-3 subunit epsilon</fullName>
    </submittedName>
</protein>
<keyword evidence="3" id="KW-1185">Reference proteome</keyword>
<dbReference type="SUPFAM" id="SSF53098">
    <property type="entry name" value="Ribonuclease H-like"/>
    <property type="match status" value="1"/>
</dbReference>
<feature type="domain" description="Exonuclease" evidence="1">
    <location>
        <begin position="45"/>
        <end position="209"/>
    </location>
</feature>
<dbReference type="InterPro" id="IPR013520">
    <property type="entry name" value="Ribonucl_H"/>
</dbReference>
<dbReference type="InterPro" id="IPR036397">
    <property type="entry name" value="RNaseH_sf"/>
</dbReference>
<dbReference type="Gene3D" id="3.30.420.10">
    <property type="entry name" value="Ribonuclease H-like superfamily/Ribonuclease H"/>
    <property type="match status" value="1"/>
</dbReference>
<dbReference type="EMBL" id="FOVE01000014">
    <property type="protein sequence ID" value="SFN65825.1"/>
    <property type="molecule type" value="Genomic_DNA"/>
</dbReference>
<dbReference type="Pfam" id="PF00929">
    <property type="entry name" value="RNase_T"/>
    <property type="match status" value="1"/>
</dbReference>
<dbReference type="GO" id="GO:0004527">
    <property type="term" value="F:exonuclease activity"/>
    <property type="evidence" value="ECO:0007669"/>
    <property type="project" value="UniProtKB-ARBA"/>
</dbReference>
<sequence length="318" mass="37130">MTHTLNPHVNQALLLLEGLPEDFKVLRRLKPHDQFATSANEPCYRGIALDIETTGKRHQHHRIHQLAMILFEYTAEGKVIRVLDRYCGYENPQAPLPPPADIPGPRPDGMYHVYFDENRIRQMLEGVSIVISHNASFDRPFVEKRFGFFSELAWGCSLHDVDWLRTGIRSGKLEHLAMHYGFFYDAHCAEEDCNALLEILSKQLKKQRYTVLKAILNQAVTEKVRIWAEHAYGKNPQLFDREYAWGPNSRCRYKTLPRDHLEMELSWLQTHVYGNRMCPTTIHIEQLPPQKRFADRRYKGLPFTFKSIKESHHEQLAA</sequence>
<gene>
    <name evidence="2" type="ORF">SAMN05660284_01990</name>
</gene>
<reference evidence="3" key="1">
    <citation type="submission" date="2016-10" db="EMBL/GenBank/DDBJ databases">
        <authorList>
            <person name="Varghese N."/>
            <person name="Submissions S."/>
        </authorList>
    </citation>
    <scope>NUCLEOTIDE SEQUENCE [LARGE SCALE GENOMIC DNA]</scope>
    <source>
        <strain evidence="3">DSM 6150</strain>
    </source>
</reference>